<evidence type="ECO:0000256" key="2">
    <source>
        <dbReference type="SAM" id="MobiDB-lite"/>
    </source>
</evidence>
<dbReference type="Proteomes" id="UP000019373">
    <property type="component" value="Unassembled WGS sequence"/>
</dbReference>
<dbReference type="AlphaFoldDB" id="U1GXH6"/>
<accession>U1GXH6</accession>
<sequence>MQSFLLDRIFPTSSPLLPQHERNSAHTSSPNGLSHLEPSRSPLASSSTILRAAPVSTSSATNFDPLIPLERAAKSLQRTIQSLLDAQSEGLLSGLRPGNDQDEISSNGSLTPTPTMFSTSTMRKRVTIPVRQPPQKKISLRAARRGLSRSMHDFAALKDEEERVLELQVQEREDALHQVEAFTYKREGIESHIASISSESGAQSAGRLRAEANRLGRQIQELEDRLFEMKARHRHLADKAQQLESSVQSKLSSYNASLELLDKDIKRFIENPPILQPSSRTTRNPIDGDSSAESFYALKPNRRTLQMAKDHWHDEREDLIRRKEAIQLEKTALEDGGQVWREVVTKIQSFEKFLKAQMQQFSVNPTSQRERDEGMASVLNSMDKVMEFLERHVQEAEGKEWKLLICCIGAELEAFREGRQVLIEASRFRNGQIHEEEQNELLDYGENGETNAEPFLDQLQDRSEDDANMNSSHRTESAILSNARPAAEDDEERSPKLLPDSPRPKPTLSAESRSSESEDDDPGPDFLISHT</sequence>
<keyword evidence="1" id="KW-0175">Coiled coil</keyword>
<dbReference type="eggNOG" id="ENOG502SANW">
    <property type="taxonomic scope" value="Eukaryota"/>
</dbReference>
<organism evidence="3 4">
    <name type="scientific">Endocarpon pusillum (strain Z07020 / HMAS-L-300199)</name>
    <name type="common">Lichen-forming fungus</name>
    <dbReference type="NCBI Taxonomy" id="1263415"/>
    <lineage>
        <taxon>Eukaryota</taxon>
        <taxon>Fungi</taxon>
        <taxon>Dikarya</taxon>
        <taxon>Ascomycota</taxon>
        <taxon>Pezizomycotina</taxon>
        <taxon>Eurotiomycetes</taxon>
        <taxon>Chaetothyriomycetidae</taxon>
        <taxon>Verrucariales</taxon>
        <taxon>Verrucariaceae</taxon>
        <taxon>Endocarpon</taxon>
    </lineage>
</organism>
<feature type="coiled-coil region" evidence="1">
    <location>
        <begin position="205"/>
        <end position="239"/>
    </location>
</feature>
<protein>
    <recommendedName>
        <fullName evidence="5">Autophagy-related protein 28</fullName>
    </recommendedName>
</protein>
<dbReference type="OrthoDB" id="5342758at2759"/>
<feature type="region of interest" description="Disordered" evidence="2">
    <location>
        <begin position="464"/>
        <end position="531"/>
    </location>
</feature>
<feature type="region of interest" description="Disordered" evidence="2">
    <location>
        <begin position="15"/>
        <end position="47"/>
    </location>
</feature>
<reference evidence="4" key="1">
    <citation type="journal article" date="2014" name="BMC Genomics">
        <title>Genome characteristics reveal the impact of lichenization on lichen-forming fungus Endocarpon pusillum Hedwig (Verrucariales, Ascomycota).</title>
        <authorList>
            <person name="Wang Y.-Y."/>
            <person name="Liu B."/>
            <person name="Zhang X.-Y."/>
            <person name="Zhou Q.-M."/>
            <person name="Zhang T."/>
            <person name="Li H."/>
            <person name="Yu Y.-F."/>
            <person name="Zhang X.-L."/>
            <person name="Hao X.-Y."/>
            <person name="Wang M."/>
            <person name="Wang L."/>
            <person name="Wei J.-C."/>
        </authorList>
    </citation>
    <scope>NUCLEOTIDE SEQUENCE [LARGE SCALE GENOMIC DNA]</scope>
    <source>
        <strain evidence="4">Z07020 / HMAS-L-300199</strain>
    </source>
</reference>
<evidence type="ECO:0008006" key="5">
    <source>
        <dbReference type="Google" id="ProtNLM"/>
    </source>
</evidence>
<evidence type="ECO:0000256" key="1">
    <source>
        <dbReference type="SAM" id="Coils"/>
    </source>
</evidence>
<proteinExistence type="predicted"/>
<feature type="region of interest" description="Disordered" evidence="2">
    <location>
        <begin position="91"/>
        <end position="119"/>
    </location>
</feature>
<evidence type="ECO:0000313" key="4">
    <source>
        <dbReference type="Proteomes" id="UP000019373"/>
    </source>
</evidence>
<evidence type="ECO:0000313" key="3">
    <source>
        <dbReference type="EMBL" id="ERF77203.1"/>
    </source>
</evidence>
<gene>
    <name evidence="3" type="ORF">EPUS_06483</name>
</gene>
<dbReference type="RefSeq" id="XP_007785498.1">
    <property type="nucleotide sequence ID" value="XM_007787308.1"/>
</dbReference>
<keyword evidence="4" id="KW-1185">Reference proteome</keyword>
<dbReference type="OMA" id="HWNLLIC"/>
<name>U1GXH6_ENDPU</name>
<dbReference type="EMBL" id="KE720649">
    <property type="protein sequence ID" value="ERF77203.1"/>
    <property type="molecule type" value="Genomic_DNA"/>
</dbReference>
<dbReference type="GeneID" id="19241423"/>
<feature type="region of interest" description="Disordered" evidence="2">
    <location>
        <begin position="273"/>
        <end position="292"/>
    </location>
</feature>
<dbReference type="HOGENOM" id="CLU_015530_0_1_1"/>